<keyword evidence="6" id="KW-1185">Reference proteome</keyword>
<protein>
    <submittedName>
        <fullName evidence="5">Putative acyl-CoA reductase</fullName>
    </submittedName>
</protein>
<dbReference type="EMBL" id="BANT01000030">
    <property type="protein sequence ID" value="GAC58083.1"/>
    <property type="molecule type" value="Genomic_DNA"/>
</dbReference>
<gene>
    <name evidence="5" type="ORF">GOHSU_30_00070</name>
</gene>
<dbReference type="InterPro" id="IPR020904">
    <property type="entry name" value="Sc_DH/Rdtase_CS"/>
</dbReference>
<dbReference type="PRINTS" id="PR00081">
    <property type="entry name" value="GDHRDH"/>
</dbReference>
<keyword evidence="2" id="KW-0560">Oxidoreductase</keyword>
<dbReference type="PRINTS" id="PR00080">
    <property type="entry name" value="SDRFAMILY"/>
</dbReference>
<evidence type="ECO:0000313" key="5">
    <source>
        <dbReference type="EMBL" id="GAC58083.1"/>
    </source>
</evidence>
<evidence type="ECO:0000259" key="4">
    <source>
        <dbReference type="SMART" id="SM00822"/>
    </source>
</evidence>
<evidence type="ECO:0000313" key="6">
    <source>
        <dbReference type="Proteomes" id="UP000053405"/>
    </source>
</evidence>
<dbReference type="SUPFAM" id="SSF51735">
    <property type="entry name" value="NAD(P)-binding Rossmann-fold domains"/>
    <property type="match status" value="1"/>
</dbReference>
<comment type="caution">
    <text evidence="5">The sequence shown here is derived from an EMBL/GenBank/DDBJ whole genome shotgun (WGS) entry which is preliminary data.</text>
</comment>
<dbReference type="PANTHER" id="PTHR44196:SF1">
    <property type="entry name" value="DEHYDROGENASE_REDUCTASE SDR FAMILY MEMBER 7B"/>
    <property type="match status" value="1"/>
</dbReference>
<dbReference type="GO" id="GO:0016020">
    <property type="term" value="C:membrane"/>
    <property type="evidence" value="ECO:0007669"/>
    <property type="project" value="TreeGrafter"/>
</dbReference>
<name>L7LDH3_9ACTN</name>
<dbReference type="Pfam" id="PF00106">
    <property type="entry name" value="adh_short"/>
    <property type="match status" value="1"/>
</dbReference>
<dbReference type="SMART" id="SM00822">
    <property type="entry name" value="PKS_KR"/>
    <property type="match status" value="1"/>
</dbReference>
<feature type="domain" description="Ketoreductase" evidence="4">
    <location>
        <begin position="47"/>
        <end position="230"/>
    </location>
</feature>
<dbReference type="InterPro" id="IPR002347">
    <property type="entry name" value="SDR_fam"/>
</dbReference>
<dbReference type="AlphaFoldDB" id="L7LDH3"/>
<reference evidence="5 6" key="1">
    <citation type="submission" date="2012-12" db="EMBL/GenBank/DDBJ databases">
        <title>Whole genome shotgun sequence of Gordonia hirsuta NBRC 16056.</title>
        <authorList>
            <person name="Isaki-Nakamura S."/>
            <person name="Hosoyama A."/>
            <person name="Tsuchikane K."/>
            <person name="Katsumata H."/>
            <person name="Baba S."/>
            <person name="Yamazaki S."/>
            <person name="Fujita N."/>
        </authorList>
    </citation>
    <scope>NUCLEOTIDE SEQUENCE [LARGE SCALE GENOMIC DNA]</scope>
    <source>
        <strain evidence="5 6">NBRC 16056</strain>
    </source>
</reference>
<dbReference type="InterPro" id="IPR036291">
    <property type="entry name" value="NAD(P)-bd_dom_sf"/>
</dbReference>
<dbReference type="GO" id="GO:0016491">
    <property type="term" value="F:oxidoreductase activity"/>
    <property type="evidence" value="ECO:0007669"/>
    <property type="project" value="UniProtKB-KW"/>
</dbReference>
<dbReference type="FunFam" id="3.40.50.720:FF:000084">
    <property type="entry name" value="Short-chain dehydrogenase reductase"/>
    <property type="match status" value="1"/>
</dbReference>
<evidence type="ECO:0000256" key="2">
    <source>
        <dbReference type="ARBA" id="ARBA00023002"/>
    </source>
</evidence>
<organism evidence="5 6">
    <name type="scientific">Gordonia hirsuta DSM 44140 = NBRC 16056</name>
    <dbReference type="NCBI Taxonomy" id="1121927"/>
    <lineage>
        <taxon>Bacteria</taxon>
        <taxon>Bacillati</taxon>
        <taxon>Actinomycetota</taxon>
        <taxon>Actinomycetes</taxon>
        <taxon>Mycobacteriales</taxon>
        <taxon>Gordoniaceae</taxon>
        <taxon>Gordonia</taxon>
    </lineage>
</organism>
<dbReference type="OrthoDB" id="9810734at2"/>
<evidence type="ECO:0000256" key="1">
    <source>
        <dbReference type="ARBA" id="ARBA00006484"/>
    </source>
</evidence>
<dbReference type="RefSeq" id="WP_005941512.1">
    <property type="nucleotide sequence ID" value="NZ_ATVK01000054.1"/>
</dbReference>
<proteinExistence type="inferred from homology"/>
<comment type="similarity">
    <text evidence="1 3">Belongs to the short-chain dehydrogenases/reductases (SDR) family.</text>
</comment>
<dbReference type="PANTHER" id="PTHR44196">
    <property type="entry name" value="DEHYDROGENASE/REDUCTASE SDR FAMILY MEMBER 7B"/>
    <property type="match status" value="1"/>
</dbReference>
<dbReference type="STRING" id="1121927.GOHSU_30_00070"/>
<dbReference type="eggNOG" id="COG4221">
    <property type="taxonomic scope" value="Bacteria"/>
</dbReference>
<evidence type="ECO:0000256" key="3">
    <source>
        <dbReference type="RuleBase" id="RU000363"/>
    </source>
</evidence>
<dbReference type="InterPro" id="IPR057326">
    <property type="entry name" value="KR_dom"/>
</dbReference>
<sequence length="336" mass="35812">MSSERRVSSGVRGAMDRVWEARRDLRRFARHNAASTLRLRKLDLVGRIVVITGGSSGIGYATARRCLGAGARVVIVARSAEDLAEARETLSRSGDVHVRTCDVTDEAAVRAMIDEVEATIGPIDVLVNNAGRSIRRSTVNSVERMHDYHRTMDVNYYGAVACTLAVLPKMIERGRGRIVNVSSIATQALGPRFGAYAASKAALDAFGDVLAGEVAGRGITVTSVKMPLTRTPMIEPTGAYRSMSTISPGQAASLVMRGIRYGRPRVSTLPGEAAAAAVALTPGSAAFWRHVDYLAVPESSAALGITKSVVADEVEDAAEEVQNDGVHELVQEDSHV</sequence>
<dbReference type="Gene3D" id="3.40.50.720">
    <property type="entry name" value="NAD(P)-binding Rossmann-like Domain"/>
    <property type="match status" value="1"/>
</dbReference>
<dbReference type="PROSITE" id="PS00061">
    <property type="entry name" value="ADH_SHORT"/>
    <property type="match status" value="1"/>
</dbReference>
<dbReference type="CDD" id="cd05233">
    <property type="entry name" value="SDR_c"/>
    <property type="match status" value="1"/>
</dbReference>
<dbReference type="Proteomes" id="UP000053405">
    <property type="component" value="Unassembled WGS sequence"/>
</dbReference>
<accession>L7LDH3</accession>